<organism evidence="3 6">
    <name type="scientific">Candidatus Cryosericum hinesii</name>
    <dbReference type="NCBI Taxonomy" id="2290915"/>
    <lineage>
        <taxon>Bacteria</taxon>
        <taxon>Pseudomonadati</taxon>
        <taxon>Caldisericota/Cryosericota group</taxon>
        <taxon>Candidatus Cryosericota</taxon>
        <taxon>Candidatus Cryosericia</taxon>
        <taxon>Candidatus Cryosericales</taxon>
        <taxon>Candidatus Cryosericaceae</taxon>
        <taxon>Candidatus Cryosericum</taxon>
    </lineage>
</organism>
<comment type="caution">
    <text evidence="3">The sequence shown here is derived from an EMBL/GenBank/DDBJ whole genome shotgun (WGS) entry which is preliminary data.</text>
</comment>
<protein>
    <submittedName>
        <fullName evidence="3">DUF853 family protein</fullName>
    </submittedName>
</protein>
<dbReference type="EMBL" id="QXIW01000031">
    <property type="protein sequence ID" value="RIE12065.1"/>
    <property type="molecule type" value="Genomic_DNA"/>
</dbReference>
<evidence type="ECO:0000313" key="4">
    <source>
        <dbReference type="EMBL" id="RIE12753.1"/>
    </source>
</evidence>
<dbReference type="Proteomes" id="UP000265724">
    <property type="component" value="Unassembled WGS sequence"/>
</dbReference>
<evidence type="ECO:0000313" key="6">
    <source>
        <dbReference type="Proteomes" id="UP000266042"/>
    </source>
</evidence>
<keyword evidence="5" id="KW-1185">Reference proteome</keyword>
<reference evidence="5 6" key="1">
    <citation type="submission" date="2018-09" db="EMBL/GenBank/DDBJ databases">
        <title>Discovery and Ecogenomic Context for Candidatus Cryosericales, a Global Caldiserica Order Active in Thawing Permafrost.</title>
        <authorList>
            <person name="Martinez M.A."/>
            <person name="Woodcroft B.J."/>
            <person name="Ignacio Espinoza J.C."/>
            <person name="Zayed A."/>
            <person name="Singleton C.M."/>
            <person name="Boyd J."/>
            <person name="Li Y.-F."/>
            <person name="Purvine S."/>
            <person name="Maughan H."/>
            <person name="Hodgkins S.B."/>
            <person name="Anderson D."/>
            <person name="Sederholm M."/>
            <person name="Temperton B."/>
            <person name="Saleska S.R."/>
            <person name="Tyson G.W."/>
            <person name="Rich V.I."/>
        </authorList>
    </citation>
    <scope>NUCLEOTIDE SEQUENCE [LARGE SCALE GENOMIC DNA]</scope>
    <source>
        <strain evidence="4 5">SMC2</strain>
        <strain evidence="3 6">SMC3</strain>
    </source>
</reference>
<feature type="coiled-coil region" evidence="1">
    <location>
        <begin position="712"/>
        <end position="739"/>
    </location>
</feature>
<evidence type="ECO:0000259" key="2">
    <source>
        <dbReference type="Pfam" id="PF01935"/>
    </source>
</evidence>
<dbReference type="PANTHER" id="PTHR30121:SF6">
    <property type="entry name" value="SLR6007 PROTEIN"/>
    <property type="match status" value="1"/>
</dbReference>
<dbReference type="AlphaFoldDB" id="A0A398DAG3"/>
<accession>A0A398DAG3</accession>
<sequence>MRENLNQEATMDEDRKTFYIGTEVDPSTGQAGTPVLYPSRDLTTHGIIVGMTGSGKTGLSIDLIEEALMDGVPVIAIDPKGDLGNLLLTFPGLSAAEFQPWVDPAEAERKELTVEQAALETATTWQKGLADSGIAPERIAQLKAKADFVIFTPGSTAGIPVSVLQSFRRPAGDLGDEETQEKVKGVTSALLGLVGIDADPIRSREHILVSSIINDTWGKGMDLTLPDLIVQLRNPPFEKLGVFEVDTFFPPRERLELAMRINGLIASPSFQSWLNGAPLDVERFLHAPDGRPRCSIFAIAHLSDVERMFFVTLLLQEVLAWMRLQQGTDSLRALLYFDEVFGYFPPYPFNPPSKVPLLTLMKQARAFGLGVVLATQNPVDVDYKGLSNAGTWIIGKLQQDGDRERVLGGLEGALQEGGGTLDRAWFTGVLGSLKPRQFLLHNVHTARHIVMQSRFAMSYLRGPLTKAQIRQLMASRKIEFEHVTQEALPTSGPSRYLPAFPDGVPVQFAPVPAGTTLDPYVFGEADVAYEDKTTGAFVQEHLLLSAPVSQWPAVDWTTAELLPEGTTWWDKVPESVLFEEVPADLQKPASWKTLTARLKDVLKVRPLTLLTSKPYKVAQQDGETEGQFMARLGVLSAPDITGAVNKVREKLEEKQHKLQDDLTEAQQRLSIAQMEARNRSSAATMQTAEAFLGLLVGRKRSFTPGVRTRGTAQTLQEKARDLQQKVNDLQQQVAVLAAQTQATVMAEEQAARAKYLAVEAKQLRPKVSNIVIKRVGIVFR</sequence>
<feature type="domain" description="Helicase HerA central" evidence="2">
    <location>
        <begin position="36"/>
        <end position="87"/>
    </location>
</feature>
<gene>
    <name evidence="4" type="ORF">SMC2_06575</name>
    <name evidence="3" type="ORF">SMC3_06625</name>
</gene>
<dbReference type="Pfam" id="PF01935">
    <property type="entry name" value="DUF87"/>
    <property type="match status" value="1"/>
</dbReference>
<dbReference type="Proteomes" id="UP000266042">
    <property type="component" value="Unassembled WGS sequence"/>
</dbReference>
<evidence type="ECO:0000313" key="5">
    <source>
        <dbReference type="Proteomes" id="UP000265724"/>
    </source>
</evidence>
<dbReference type="EMBL" id="QXIX01000051">
    <property type="protein sequence ID" value="RIE12753.1"/>
    <property type="molecule type" value="Genomic_DNA"/>
</dbReference>
<dbReference type="InterPro" id="IPR002789">
    <property type="entry name" value="HerA_central"/>
</dbReference>
<dbReference type="CDD" id="cd01127">
    <property type="entry name" value="TrwB_TraG_TraD_VirD4"/>
    <property type="match status" value="1"/>
</dbReference>
<evidence type="ECO:0000256" key="1">
    <source>
        <dbReference type="SAM" id="Coils"/>
    </source>
</evidence>
<proteinExistence type="predicted"/>
<keyword evidence="1" id="KW-0175">Coiled coil</keyword>
<dbReference type="Gene3D" id="3.40.50.300">
    <property type="entry name" value="P-loop containing nucleotide triphosphate hydrolases"/>
    <property type="match status" value="2"/>
</dbReference>
<dbReference type="SUPFAM" id="SSF52540">
    <property type="entry name" value="P-loop containing nucleoside triphosphate hydrolases"/>
    <property type="match status" value="1"/>
</dbReference>
<name>A0A398DAG3_9BACT</name>
<evidence type="ECO:0000313" key="3">
    <source>
        <dbReference type="EMBL" id="RIE12065.1"/>
    </source>
</evidence>
<dbReference type="PANTHER" id="PTHR30121">
    <property type="entry name" value="UNCHARACTERIZED PROTEIN YJGR-RELATED"/>
    <property type="match status" value="1"/>
</dbReference>
<dbReference type="InterPro" id="IPR027417">
    <property type="entry name" value="P-loop_NTPase"/>
</dbReference>
<feature type="coiled-coil region" evidence="1">
    <location>
        <begin position="644"/>
        <end position="675"/>
    </location>
</feature>
<dbReference type="InterPro" id="IPR051162">
    <property type="entry name" value="T4SS_component"/>
</dbReference>